<sequence length="100" mass="11317">MLPSPRRTVPPSLPHRAAASSLAPGFAASRLLPWLPFQTEPRTRLDAETWGLALVIAFRLQWLVQIDLLLQLKGILDSDLMPLKLRKWQNNAIIVSDRKI</sequence>
<accession>A0A9C6TVI3</accession>
<dbReference type="Proteomes" id="UP000515211">
    <property type="component" value="Chromosome 3"/>
</dbReference>
<dbReference type="RefSeq" id="XP_052115409.1">
    <property type="nucleotide sequence ID" value="XM_052259449.1"/>
</dbReference>
<dbReference type="GeneID" id="127745753"/>
<proteinExistence type="predicted"/>
<keyword evidence="1" id="KW-1185">Reference proteome</keyword>
<gene>
    <name evidence="2" type="primary">LOC127745753</name>
</gene>
<dbReference type="AlphaFoldDB" id="A0A9C6TVI3"/>
<evidence type="ECO:0000313" key="1">
    <source>
        <dbReference type="Proteomes" id="UP000515211"/>
    </source>
</evidence>
<reference evidence="2" key="2">
    <citation type="submission" date="2025-08" db="UniProtKB">
        <authorList>
            <consortium name="RefSeq"/>
        </authorList>
    </citation>
    <scope>IDENTIFICATION</scope>
    <source>
        <tissue evidence="2">Whole plant</tissue>
    </source>
</reference>
<dbReference type="KEGG" id="adu:127745753"/>
<protein>
    <submittedName>
        <fullName evidence="2">Uncharacterized protein LOC127745753</fullName>
    </submittedName>
</protein>
<reference evidence="1" key="1">
    <citation type="journal article" date="2016" name="Nat. Genet.">
        <title>The genome sequences of Arachis duranensis and Arachis ipaensis, the diploid ancestors of cultivated peanut.</title>
        <authorList>
            <person name="Bertioli D.J."/>
            <person name="Cannon S.B."/>
            <person name="Froenicke L."/>
            <person name="Huang G."/>
            <person name="Farmer A.D."/>
            <person name="Cannon E.K."/>
            <person name="Liu X."/>
            <person name="Gao D."/>
            <person name="Clevenger J."/>
            <person name="Dash S."/>
            <person name="Ren L."/>
            <person name="Moretzsohn M.C."/>
            <person name="Shirasawa K."/>
            <person name="Huang W."/>
            <person name="Vidigal B."/>
            <person name="Abernathy B."/>
            <person name="Chu Y."/>
            <person name="Niederhuth C.E."/>
            <person name="Umale P."/>
            <person name="Araujo A.C."/>
            <person name="Kozik A."/>
            <person name="Kim K.D."/>
            <person name="Burow M.D."/>
            <person name="Varshney R.K."/>
            <person name="Wang X."/>
            <person name="Zhang X."/>
            <person name="Barkley N."/>
            <person name="Guimaraes P.M."/>
            <person name="Isobe S."/>
            <person name="Guo B."/>
            <person name="Liao B."/>
            <person name="Stalker H.T."/>
            <person name="Schmitz R.J."/>
            <person name="Scheffler B.E."/>
            <person name="Leal-Bertioli S.C."/>
            <person name="Xun X."/>
            <person name="Jackson S.A."/>
            <person name="Michelmore R."/>
            <person name="Ozias-Akins P."/>
        </authorList>
    </citation>
    <scope>NUCLEOTIDE SEQUENCE [LARGE SCALE GENOMIC DNA]</scope>
    <source>
        <strain evidence="1">cv. V14167</strain>
    </source>
</reference>
<organism evidence="1 2">
    <name type="scientific">Arachis duranensis</name>
    <name type="common">Wild peanut</name>
    <dbReference type="NCBI Taxonomy" id="130453"/>
    <lineage>
        <taxon>Eukaryota</taxon>
        <taxon>Viridiplantae</taxon>
        <taxon>Streptophyta</taxon>
        <taxon>Embryophyta</taxon>
        <taxon>Tracheophyta</taxon>
        <taxon>Spermatophyta</taxon>
        <taxon>Magnoliopsida</taxon>
        <taxon>eudicotyledons</taxon>
        <taxon>Gunneridae</taxon>
        <taxon>Pentapetalae</taxon>
        <taxon>rosids</taxon>
        <taxon>fabids</taxon>
        <taxon>Fabales</taxon>
        <taxon>Fabaceae</taxon>
        <taxon>Papilionoideae</taxon>
        <taxon>50 kb inversion clade</taxon>
        <taxon>dalbergioids sensu lato</taxon>
        <taxon>Dalbergieae</taxon>
        <taxon>Pterocarpus clade</taxon>
        <taxon>Arachis</taxon>
    </lineage>
</organism>
<name>A0A9C6TVI3_ARADU</name>
<evidence type="ECO:0000313" key="2">
    <source>
        <dbReference type="RefSeq" id="XP_052115409.1"/>
    </source>
</evidence>